<dbReference type="GO" id="GO:0003887">
    <property type="term" value="F:DNA-directed DNA polymerase activity"/>
    <property type="evidence" value="ECO:0007669"/>
    <property type="project" value="InterPro"/>
</dbReference>
<comment type="similarity">
    <text evidence="1">Belongs to the initiator RepB protein family.</text>
</comment>
<gene>
    <name evidence="3" type="ORF">pZMO7_01</name>
</gene>
<dbReference type="AlphaFoldDB" id="C8WG51"/>
<evidence type="ECO:0000313" key="3">
    <source>
        <dbReference type="EMBL" id="ACY38607.1"/>
    </source>
</evidence>
<geneLocation type="plasmid" evidence="3">
    <name>pZMO7</name>
</geneLocation>
<dbReference type="Pfam" id="PF01051">
    <property type="entry name" value="Rep3_N"/>
    <property type="match status" value="1"/>
</dbReference>
<dbReference type="InterPro" id="IPR036390">
    <property type="entry name" value="WH_DNA-bd_sf"/>
</dbReference>
<reference evidence="3" key="1">
    <citation type="submission" date="2009-06" db="EMBL/GenBank/DDBJ databases">
        <title>Plasmids of Zymomonas mobilis subsp. mobilis NCIMB 11163.</title>
        <authorList>
            <person name="Watt R.M."/>
            <person name="So L.Y."/>
        </authorList>
    </citation>
    <scope>NUCLEOTIDE SEQUENCE</scope>
    <source>
        <strain evidence="3">NCIMB 11163</strain>
        <plasmid evidence="3">pZMO7</plasmid>
    </source>
</reference>
<keyword evidence="3" id="KW-0614">Plasmid</keyword>
<dbReference type="InterPro" id="IPR036388">
    <property type="entry name" value="WH-like_DNA-bd_sf"/>
</dbReference>
<dbReference type="Gene3D" id="1.10.10.10">
    <property type="entry name" value="Winged helix-like DNA-binding domain superfamily/Winged helix DNA-binding domain"/>
    <property type="match status" value="1"/>
</dbReference>
<accession>C8WG51</accession>
<dbReference type="EMBL" id="GQ293073">
    <property type="protein sequence ID" value="ACY38607.1"/>
    <property type="molecule type" value="Genomic_DNA"/>
</dbReference>
<dbReference type="SUPFAM" id="SSF46785">
    <property type="entry name" value="Winged helix' DNA-binding domain"/>
    <property type="match status" value="1"/>
</dbReference>
<dbReference type="RefSeq" id="WP_012817730.1">
    <property type="nucleotide sequence ID" value="NC_019300.1"/>
</dbReference>
<proteinExistence type="inferred from homology"/>
<dbReference type="InterPro" id="IPR000525">
    <property type="entry name" value="Initiator_Rep_WH1"/>
</dbReference>
<organism evidence="3">
    <name type="scientific">Zymomonas mobilis subsp. mobilis (strain NCIMB 11163 / B70)</name>
    <dbReference type="NCBI Taxonomy" id="622759"/>
    <lineage>
        <taxon>Bacteria</taxon>
        <taxon>Pseudomonadati</taxon>
        <taxon>Pseudomonadota</taxon>
        <taxon>Alphaproteobacteria</taxon>
        <taxon>Sphingomonadales</taxon>
        <taxon>Zymomonadaceae</taxon>
        <taxon>Zymomonas</taxon>
    </lineage>
</organism>
<name>C8WG51_ZYMMN</name>
<evidence type="ECO:0000256" key="1">
    <source>
        <dbReference type="ARBA" id="ARBA00038283"/>
    </source>
</evidence>
<evidence type="ECO:0000259" key="2">
    <source>
        <dbReference type="Pfam" id="PF01051"/>
    </source>
</evidence>
<sequence length="326" mass="37869">MRKTLQIIKDRAGNKDQNLHAGEIIDGHFSDLKNPPSLAALKLYELLIKYAAYNIDKNIWHNISVSEMQKIKGIKNYNSTELTQLLKELRAVVMEYRAKDRTIITGLLDIAAVISNPDTGYLEIQWKFGESFRDLIAKSEYWAIVDYRTTLEMTSRYSLRLYEILALRINLKHKNSDTFTLAELRGKLGVPEGKLKRWSDLRDKAINVAVKEINQRTTFAVTAQPKKMGRSVQAVEFKWERKEIKLPQSIPLKTSKSIVFPLDGSIRYTQWEDIARKNLPKPLPDLDMVAQQFRKWLKNKNISSNSINVLSIFKKFCEKYRIEFNN</sequence>
<protein>
    <submittedName>
        <fullName evidence="3">Replication initiation protein</fullName>
    </submittedName>
</protein>
<dbReference type="Pfam" id="PF21205">
    <property type="entry name" value="Rep3_C"/>
    <property type="match status" value="1"/>
</dbReference>
<dbReference type="KEGG" id="zmn:Za10_1915"/>
<feature type="domain" description="Initiator Rep protein WH1" evidence="2">
    <location>
        <begin position="37"/>
        <end position="165"/>
    </location>
</feature>
<dbReference type="GO" id="GO:0006270">
    <property type="term" value="P:DNA replication initiation"/>
    <property type="evidence" value="ECO:0007669"/>
    <property type="project" value="InterPro"/>
</dbReference>